<dbReference type="InterPro" id="IPR036278">
    <property type="entry name" value="Sialidase_sf"/>
</dbReference>
<dbReference type="Pfam" id="PF13088">
    <property type="entry name" value="BNR_2"/>
    <property type="match status" value="1"/>
</dbReference>
<dbReference type="PANTHER" id="PTHR10628">
    <property type="entry name" value="SIALIDASE"/>
    <property type="match status" value="1"/>
</dbReference>
<dbReference type="GO" id="GO:0005737">
    <property type="term" value="C:cytoplasm"/>
    <property type="evidence" value="ECO:0007669"/>
    <property type="project" value="TreeGrafter"/>
</dbReference>
<reference evidence="6" key="1">
    <citation type="submission" date="2016-10" db="EMBL/GenBank/DDBJ databases">
        <authorList>
            <person name="Varghese N."/>
            <person name="Submissions S."/>
        </authorList>
    </citation>
    <scope>NUCLEOTIDE SEQUENCE [LARGE SCALE GENOMIC DNA]</scope>
    <source>
        <strain evidence="6">KPR-1</strain>
    </source>
</reference>
<dbReference type="Gene3D" id="2.120.10.10">
    <property type="match status" value="1"/>
</dbReference>
<evidence type="ECO:0000256" key="1">
    <source>
        <dbReference type="ARBA" id="ARBA00000427"/>
    </source>
</evidence>
<dbReference type="SUPFAM" id="SSF81296">
    <property type="entry name" value="E set domains"/>
    <property type="match status" value="1"/>
</dbReference>
<evidence type="ECO:0000313" key="5">
    <source>
        <dbReference type="EMBL" id="SEA51584.1"/>
    </source>
</evidence>
<dbReference type="GO" id="GO:0016020">
    <property type="term" value="C:membrane"/>
    <property type="evidence" value="ECO:0007669"/>
    <property type="project" value="TreeGrafter"/>
</dbReference>
<name>A0A1H4BU22_9ACTO</name>
<dbReference type="RefSeq" id="WP_092565059.1">
    <property type="nucleotide sequence ID" value="NZ_FNQV01000010.1"/>
</dbReference>
<comment type="catalytic activity">
    <reaction evidence="1">
        <text>Hydrolysis of alpha-(2-&gt;3)-, alpha-(2-&gt;6)-, alpha-(2-&gt;8)- glycosidic linkages of terminal sialic acid residues in oligosaccharides, glycoproteins, glycolipids, colominic acid and synthetic substrates.</text>
        <dbReference type="EC" id="3.2.1.18"/>
    </reaction>
</comment>
<dbReference type="GO" id="GO:0009313">
    <property type="term" value="P:oligosaccharide catabolic process"/>
    <property type="evidence" value="ECO:0007669"/>
    <property type="project" value="TreeGrafter"/>
</dbReference>
<accession>A0A1H4BU22</accession>
<dbReference type="SUPFAM" id="SSF50939">
    <property type="entry name" value="Sialidases"/>
    <property type="match status" value="1"/>
</dbReference>
<dbReference type="InterPro" id="IPR026856">
    <property type="entry name" value="Sialidase_fam"/>
</dbReference>
<gene>
    <name evidence="5" type="ORF">SAMN02910418_01776</name>
</gene>
<protein>
    <recommendedName>
        <fullName evidence="3">exo-alpha-sialidase</fullName>
        <ecNumber evidence="3">3.2.1.18</ecNumber>
    </recommendedName>
</protein>
<evidence type="ECO:0000256" key="2">
    <source>
        <dbReference type="ARBA" id="ARBA00009348"/>
    </source>
</evidence>
<dbReference type="EMBL" id="FNQV01000010">
    <property type="protein sequence ID" value="SEA51584.1"/>
    <property type="molecule type" value="Genomic_DNA"/>
</dbReference>
<dbReference type="AlphaFoldDB" id="A0A1H4BU22"/>
<dbReference type="InterPro" id="IPR013783">
    <property type="entry name" value="Ig-like_fold"/>
</dbReference>
<dbReference type="GO" id="GO:0004308">
    <property type="term" value="F:exo-alpha-sialidase activity"/>
    <property type="evidence" value="ECO:0007669"/>
    <property type="project" value="UniProtKB-EC"/>
</dbReference>
<dbReference type="InterPro" id="IPR011040">
    <property type="entry name" value="Sialidase"/>
</dbReference>
<dbReference type="GO" id="GO:0006689">
    <property type="term" value="P:ganglioside catabolic process"/>
    <property type="evidence" value="ECO:0007669"/>
    <property type="project" value="TreeGrafter"/>
</dbReference>
<dbReference type="OrthoDB" id="7294637at2"/>
<dbReference type="CDD" id="cd15482">
    <property type="entry name" value="Sialidase_non-viral"/>
    <property type="match status" value="1"/>
</dbReference>
<comment type="similarity">
    <text evidence="2">Belongs to the glycosyl hydrolase 33 family.</text>
</comment>
<proteinExistence type="inferred from homology"/>
<evidence type="ECO:0000313" key="6">
    <source>
        <dbReference type="Proteomes" id="UP000199288"/>
    </source>
</evidence>
<dbReference type="Proteomes" id="UP000199288">
    <property type="component" value="Unassembled WGS sequence"/>
</dbReference>
<organism evidence="5 6">
    <name type="scientific">Bowdeniella nasicola</name>
    <dbReference type="NCBI Taxonomy" id="208480"/>
    <lineage>
        <taxon>Bacteria</taxon>
        <taxon>Bacillati</taxon>
        <taxon>Actinomycetota</taxon>
        <taxon>Actinomycetes</taxon>
        <taxon>Actinomycetales</taxon>
        <taxon>Actinomycetaceae</taxon>
        <taxon>Bowdeniella</taxon>
    </lineage>
</organism>
<dbReference type="EC" id="3.2.1.18" evidence="3"/>
<evidence type="ECO:0000259" key="4">
    <source>
        <dbReference type="Pfam" id="PF13088"/>
    </source>
</evidence>
<keyword evidence="6" id="KW-1185">Reference proteome</keyword>
<dbReference type="PANTHER" id="PTHR10628:SF30">
    <property type="entry name" value="EXO-ALPHA-SIALIDASE"/>
    <property type="match status" value="1"/>
</dbReference>
<dbReference type="InterPro" id="IPR014756">
    <property type="entry name" value="Ig_E-set"/>
</dbReference>
<feature type="domain" description="Sialidase" evidence="4">
    <location>
        <begin position="188"/>
        <end position="341"/>
    </location>
</feature>
<evidence type="ECO:0000256" key="3">
    <source>
        <dbReference type="ARBA" id="ARBA00012733"/>
    </source>
</evidence>
<sequence>MWTGQNPFYTEQTLAMGGDGLSPNYRIPALTVTNEGTVLASYDGRPTGIDAPGPNSILQRASSDNGATWDEQTVVNAGKASHPKEGYSDSSYLVDRETGTIFNFHVKSYDQGFFGSKPGVDPSDRNVLHAVVAESHDDDATGTTRNITADITPDLSVKARFASSGQGIQLKYGKYAGRLIQQYAILPAQGSPLAVSIYSDDHGKTWQAGEPFGPAMDENKTVELSDGTIMLNSRDFDAQGYRKVAYSTDGGHTYGPWTLDKNLIDPRNNASIVRAYPNAEEGSDKAKVLLFSNAASKTSRSNGTVRVSCDDGQTWPVSKVFTTGAMAYSTLATLPDGTIGMLWEPGHNGIVFSKFNMAWLEGVCAPMTADETTIERGTSETVEVTLQNQLGPVLKIGSITADALERWSVDFDAPKRVQPHRSTSFDVSITVPASATGGTYEIPLTLTTNKGRTSQGILTVIVPRNADEVDGRISVKATHTNPKSGPYAVGDVLRFNFEVTNLSSATTTVVPTGNLENLDPNNARQNCRYRQLGGNASYTCTFPFHVVTQADLDAGSFTPNTSWVSTSGSDVTTVNLSEPTVTLK</sequence>
<dbReference type="Gene3D" id="2.60.40.10">
    <property type="entry name" value="Immunoglobulins"/>
    <property type="match status" value="1"/>
</dbReference>